<dbReference type="RefSeq" id="WP_011877589.1">
    <property type="nucleotide sequence ID" value="NC_009253.1"/>
</dbReference>
<dbReference type="OrthoDB" id="2087328at2"/>
<evidence type="ECO:0008006" key="5">
    <source>
        <dbReference type="Google" id="ProtNLM"/>
    </source>
</evidence>
<evidence type="ECO:0000313" key="3">
    <source>
        <dbReference type="EMBL" id="ABO49763.1"/>
    </source>
</evidence>
<feature type="chain" id="PRO_5039328498" description="Lipoprotein" evidence="2">
    <location>
        <begin position="21"/>
        <end position="158"/>
    </location>
</feature>
<proteinExistence type="predicted"/>
<dbReference type="HOGENOM" id="CLU_1666598_0_0_9"/>
<accession>A4J3W0</accession>
<evidence type="ECO:0000256" key="1">
    <source>
        <dbReference type="SAM" id="MobiDB-lite"/>
    </source>
</evidence>
<feature type="signal peptide" evidence="2">
    <location>
        <begin position="1"/>
        <end position="20"/>
    </location>
</feature>
<sequence>MKKLIIIALLLLLLSFTGCASKDEGDNSTNPEPATQQQAESEPESLPEPNTSAMVDYIATKAKVDAKNINDQQTKEAIEFIKSNISDFFRDNKTMETGMYYGYLLEYAYKDTDNRVYAELGMDTYQAIKYVYRGAEKVEDQATQTNISQVRESLDAIE</sequence>
<protein>
    <recommendedName>
        <fullName evidence="5">Lipoprotein</fullName>
    </recommendedName>
</protein>
<feature type="compositionally biased region" description="Polar residues" evidence="1">
    <location>
        <begin position="27"/>
        <end position="40"/>
    </location>
</feature>
<keyword evidence="2" id="KW-0732">Signal</keyword>
<feature type="region of interest" description="Disordered" evidence="1">
    <location>
        <begin position="23"/>
        <end position="50"/>
    </location>
</feature>
<evidence type="ECO:0000313" key="4">
    <source>
        <dbReference type="Proteomes" id="UP000001556"/>
    </source>
</evidence>
<reference evidence="3 4" key="1">
    <citation type="submission" date="2007-03" db="EMBL/GenBank/DDBJ databases">
        <title>Complete sequence of Desulfotomaculum reducens MI-1.</title>
        <authorList>
            <consortium name="US DOE Joint Genome Institute"/>
            <person name="Copeland A."/>
            <person name="Lucas S."/>
            <person name="Lapidus A."/>
            <person name="Barry K."/>
            <person name="Detter J.C."/>
            <person name="Glavina del Rio T."/>
            <person name="Hammon N."/>
            <person name="Israni S."/>
            <person name="Dalin E."/>
            <person name="Tice H."/>
            <person name="Pitluck S."/>
            <person name="Sims D."/>
            <person name="Brettin T."/>
            <person name="Bruce D."/>
            <person name="Han C."/>
            <person name="Tapia R."/>
            <person name="Schmutz J."/>
            <person name="Larimer F."/>
            <person name="Land M."/>
            <person name="Hauser L."/>
            <person name="Kyrpides N."/>
            <person name="Kim E."/>
            <person name="Tebo B.M."/>
            <person name="Richardson P."/>
        </authorList>
    </citation>
    <scope>NUCLEOTIDE SEQUENCE [LARGE SCALE GENOMIC DNA]</scope>
    <source>
        <strain evidence="3 4">MI-1</strain>
    </source>
</reference>
<dbReference type="AlphaFoldDB" id="A4J3W0"/>
<keyword evidence="4" id="KW-1185">Reference proteome</keyword>
<dbReference type="EMBL" id="CP000612">
    <property type="protein sequence ID" value="ABO49763.1"/>
    <property type="molecule type" value="Genomic_DNA"/>
</dbReference>
<organism evidence="3 4">
    <name type="scientific">Desulforamulus reducens (strain ATCC BAA-1160 / DSM 100696 / MI-1)</name>
    <name type="common">Desulfotomaculum reducens</name>
    <dbReference type="NCBI Taxonomy" id="349161"/>
    <lineage>
        <taxon>Bacteria</taxon>
        <taxon>Bacillati</taxon>
        <taxon>Bacillota</taxon>
        <taxon>Clostridia</taxon>
        <taxon>Eubacteriales</taxon>
        <taxon>Peptococcaceae</taxon>
        <taxon>Desulforamulus</taxon>
    </lineage>
</organism>
<evidence type="ECO:0000256" key="2">
    <source>
        <dbReference type="SAM" id="SignalP"/>
    </source>
</evidence>
<dbReference type="PROSITE" id="PS51257">
    <property type="entry name" value="PROKAR_LIPOPROTEIN"/>
    <property type="match status" value="1"/>
</dbReference>
<name>A4J3W0_DESRM</name>
<gene>
    <name evidence="3" type="ordered locus">Dred_1229</name>
</gene>
<dbReference type="KEGG" id="drm:Dred_1229"/>
<dbReference type="Proteomes" id="UP000001556">
    <property type="component" value="Chromosome"/>
</dbReference>